<keyword evidence="6" id="KW-0408">Iron</keyword>
<keyword evidence="4" id="KW-0479">Metal-binding</keyword>
<evidence type="ECO:0000256" key="3">
    <source>
        <dbReference type="ARBA" id="ARBA00022485"/>
    </source>
</evidence>
<gene>
    <name evidence="10" type="ORF">GBAR_LOCUS10405</name>
</gene>
<dbReference type="InterPro" id="IPR036021">
    <property type="entry name" value="Tungsten_al_ferr_oxy-like_C"/>
</dbReference>
<dbReference type="SUPFAM" id="SSF52833">
    <property type="entry name" value="Thioredoxin-like"/>
    <property type="match status" value="1"/>
</dbReference>
<comment type="similarity">
    <text evidence="2">Belongs to the AOR/FOR family.</text>
</comment>
<dbReference type="InterPro" id="IPR013983">
    <property type="entry name" value="Ald_Fedxn_OxRdtase_N"/>
</dbReference>
<keyword evidence="11" id="KW-1185">Reference proteome</keyword>
<dbReference type="InterPro" id="IPR051919">
    <property type="entry name" value="W-dependent_AOR"/>
</dbReference>
<dbReference type="InterPro" id="IPR041921">
    <property type="entry name" value="NuoE_N"/>
</dbReference>
<comment type="cofactor">
    <cofactor evidence="1">
        <name>[4Fe-4S] cluster</name>
        <dbReference type="ChEBI" id="CHEBI:49883"/>
    </cofactor>
</comment>
<evidence type="ECO:0000256" key="7">
    <source>
        <dbReference type="ARBA" id="ARBA00023014"/>
    </source>
</evidence>
<dbReference type="Gene3D" id="3.40.30.10">
    <property type="entry name" value="Glutaredoxin"/>
    <property type="match status" value="1"/>
</dbReference>
<evidence type="ECO:0000256" key="1">
    <source>
        <dbReference type="ARBA" id="ARBA00001966"/>
    </source>
</evidence>
<sequence>MINGQEGLYGYNGRALVVDLTRQQSYWQTLDADVLRRFIGGTGLGTYLLYTHCPPGIDAYDPANPLIFVTSPLVGSRLTTSSKFAVLTKSPLTGFIGDSLSSSFMATELKKTGCDALIVSGRSESPCLLSIDDGEVKFLDARSFMGMTTLDTERAIKQQLGHRTRVACIGPAGENLVRFASITNDGGRQAARTGPGAVMGSKNLKAIAVRGTHAVPVRDHDALNSIGADLTRRSLGPATEKYRTLGTMANVSVFNSLGTLPTRNFQQSTFDGAEGVSAEKFHESNFVKNAHCANCTIGCEKILVTSDKGKKAQGRMEYESAFALGPLVGVADGNTVIRASTLCDELGMDTISVGATIAWAMECFERGILTTEDTDGIDLRFGSGDELLECVRLIAERKGDGCVGNASQRLEMPGYEPRSLKTMALGLAVSTRGACHNRSSAYEADFSARVDRLKVDEVRGRITAEGEDFSAVLDSLIWCKFLRKAFGDLYEESAEIYRHITGWDMTAEELQLAGERINNLKKQFNIREGWSRDDDTLPPRVFDEVLPTGVVEGVGLSRQDLDMMVQAYYLARGWREDGTIPAAKLKELGDRNELRATLRQNFPRNRGQLLPALHFLQHEFGYLPDWAMEVVGWHLGIPSSEVYGAATSYTELRILKPGDHVIRVCTGLSCWLNGGRELVKKAHAELGTDGLRDSVTLEETPCAYICGVAPAVEIDGVWRGRVNAESFSGIVQEVSS</sequence>
<feature type="domain" description="Aldehyde ferredoxin oxidoreductase N-terminal" evidence="9">
    <location>
        <begin position="11"/>
        <end position="213"/>
    </location>
</feature>
<dbReference type="InterPro" id="IPR013985">
    <property type="entry name" value="Ald_Fedxn_OxRdtase_dom3"/>
</dbReference>
<evidence type="ECO:0000256" key="8">
    <source>
        <dbReference type="ARBA" id="ARBA00049934"/>
    </source>
</evidence>
<evidence type="ECO:0000313" key="10">
    <source>
        <dbReference type="EMBL" id="CAI8017055.1"/>
    </source>
</evidence>
<name>A0AA35RST0_GEOBA</name>
<keyword evidence="3" id="KW-0004">4Fe-4S</keyword>
<dbReference type="GO" id="GO:0046872">
    <property type="term" value="F:metal ion binding"/>
    <property type="evidence" value="ECO:0007669"/>
    <property type="project" value="UniProtKB-KW"/>
</dbReference>
<dbReference type="InterPro" id="IPR036503">
    <property type="entry name" value="Ald_Fedxn_OxRdtase_N_sf"/>
</dbReference>
<evidence type="ECO:0000313" key="11">
    <source>
        <dbReference type="Proteomes" id="UP001174909"/>
    </source>
</evidence>
<dbReference type="Pfam" id="PF02730">
    <property type="entry name" value="AFOR_N"/>
    <property type="match status" value="1"/>
</dbReference>
<dbReference type="AlphaFoldDB" id="A0AA35RST0"/>
<keyword evidence="5" id="KW-0560">Oxidoreductase</keyword>
<dbReference type="InterPro" id="IPR013984">
    <property type="entry name" value="Ald_Fedxn_OxRdtase_dom2"/>
</dbReference>
<dbReference type="Gene3D" id="1.10.599.10">
    <property type="entry name" value="Aldehyde Ferredoxin Oxidoreductase Protein, subunit A, domain 3"/>
    <property type="match status" value="1"/>
</dbReference>
<dbReference type="EMBL" id="CASHTH010001587">
    <property type="protein sequence ID" value="CAI8017055.1"/>
    <property type="molecule type" value="Genomic_DNA"/>
</dbReference>
<dbReference type="PANTHER" id="PTHR30038:SF0">
    <property type="entry name" value="TUNGSTEN-CONTAINING ALDEHYDE FERREDOXIN OXIDOREDUCTASE"/>
    <property type="match status" value="1"/>
</dbReference>
<keyword evidence="7" id="KW-0411">Iron-sulfur</keyword>
<evidence type="ECO:0000256" key="2">
    <source>
        <dbReference type="ARBA" id="ARBA00011032"/>
    </source>
</evidence>
<dbReference type="Proteomes" id="UP001174909">
    <property type="component" value="Unassembled WGS sequence"/>
</dbReference>
<dbReference type="Pfam" id="PF01257">
    <property type="entry name" value="2Fe-2S_thioredx"/>
    <property type="match status" value="1"/>
</dbReference>
<dbReference type="CDD" id="cd02980">
    <property type="entry name" value="TRX_Fd_family"/>
    <property type="match status" value="1"/>
</dbReference>
<evidence type="ECO:0000256" key="6">
    <source>
        <dbReference type="ARBA" id="ARBA00023004"/>
    </source>
</evidence>
<dbReference type="Gene3D" id="1.10.569.10">
    <property type="entry name" value="Aldehyde Ferredoxin Oxidoreductase Protein, subunit A, domain 2"/>
    <property type="match status" value="1"/>
</dbReference>
<protein>
    <submittedName>
        <fullName evidence="10">Tungsten-containing aldehyde ferredoxin oxidoreductase</fullName>
    </submittedName>
</protein>
<dbReference type="InterPro" id="IPR036249">
    <property type="entry name" value="Thioredoxin-like_sf"/>
</dbReference>
<comment type="caution">
    <text evidence="10">The sequence shown here is derived from an EMBL/GenBank/DDBJ whole genome shotgun (WGS) entry which is preliminary data.</text>
</comment>
<organism evidence="10 11">
    <name type="scientific">Geodia barretti</name>
    <name type="common">Barrett's horny sponge</name>
    <dbReference type="NCBI Taxonomy" id="519541"/>
    <lineage>
        <taxon>Eukaryota</taxon>
        <taxon>Metazoa</taxon>
        <taxon>Porifera</taxon>
        <taxon>Demospongiae</taxon>
        <taxon>Heteroscleromorpha</taxon>
        <taxon>Tetractinellida</taxon>
        <taxon>Astrophorina</taxon>
        <taxon>Geodiidae</taxon>
        <taxon>Geodia</taxon>
    </lineage>
</organism>
<dbReference type="PANTHER" id="PTHR30038">
    <property type="entry name" value="ALDEHYDE FERREDOXIN OXIDOREDUCTASE"/>
    <property type="match status" value="1"/>
</dbReference>
<dbReference type="SMART" id="SM00790">
    <property type="entry name" value="AFOR_N"/>
    <property type="match status" value="1"/>
</dbReference>
<dbReference type="GO" id="GO:0051539">
    <property type="term" value="F:4 iron, 4 sulfur cluster binding"/>
    <property type="evidence" value="ECO:0007669"/>
    <property type="project" value="UniProtKB-KW"/>
</dbReference>
<dbReference type="InterPro" id="IPR001203">
    <property type="entry name" value="OxRdtase_Ald_Fedxn_C"/>
</dbReference>
<evidence type="ECO:0000256" key="4">
    <source>
        <dbReference type="ARBA" id="ARBA00022723"/>
    </source>
</evidence>
<dbReference type="SUPFAM" id="SSF56228">
    <property type="entry name" value="Aldehyde ferredoxin oxidoreductase, N-terminal domain"/>
    <property type="match status" value="1"/>
</dbReference>
<dbReference type="Gene3D" id="3.60.9.10">
    <property type="entry name" value="Aldehyde ferredoxin oxidoreductase, N-terminal domain"/>
    <property type="match status" value="1"/>
</dbReference>
<reference evidence="10" key="1">
    <citation type="submission" date="2023-03" db="EMBL/GenBank/DDBJ databases">
        <authorList>
            <person name="Steffen K."/>
            <person name="Cardenas P."/>
        </authorList>
    </citation>
    <scope>NUCLEOTIDE SEQUENCE</scope>
</reference>
<proteinExistence type="inferred from homology"/>
<comment type="cofactor">
    <cofactor evidence="8">
        <name>tungstopterin</name>
        <dbReference type="ChEBI" id="CHEBI:30402"/>
    </cofactor>
</comment>
<dbReference type="Pfam" id="PF01314">
    <property type="entry name" value="AFOR_C"/>
    <property type="match status" value="1"/>
</dbReference>
<dbReference type="Gene3D" id="1.10.10.1590">
    <property type="entry name" value="NADH-quinone oxidoreductase subunit E"/>
    <property type="match status" value="1"/>
</dbReference>
<accession>A0AA35RST0</accession>
<dbReference type="SUPFAM" id="SSF48310">
    <property type="entry name" value="Aldehyde ferredoxin oxidoreductase, C-terminal domains"/>
    <property type="match status" value="1"/>
</dbReference>
<dbReference type="GO" id="GO:0009055">
    <property type="term" value="F:electron transfer activity"/>
    <property type="evidence" value="ECO:0007669"/>
    <property type="project" value="InterPro"/>
</dbReference>
<evidence type="ECO:0000259" key="9">
    <source>
        <dbReference type="SMART" id="SM00790"/>
    </source>
</evidence>
<dbReference type="GO" id="GO:0016625">
    <property type="term" value="F:oxidoreductase activity, acting on the aldehyde or oxo group of donors, iron-sulfur protein as acceptor"/>
    <property type="evidence" value="ECO:0007669"/>
    <property type="project" value="InterPro"/>
</dbReference>
<evidence type="ECO:0000256" key="5">
    <source>
        <dbReference type="ARBA" id="ARBA00023002"/>
    </source>
</evidence>